<organism evidence="1 2">
    <name type="scientific">Chryseobacterium shandongense</name>
    <dbReference type="NCBI Taxonomy" id="1493872"/>
    <lineage>
        <taxon>Bacteria</taxon>
        <taxon>Pseudomonadati</taxon>
        <taxon>Bacteroidota</taxon>
        <taxon>Flavobacteriia</taxon>
        <taxon>Flavobacteriales</taxon>
        <taxon>Weeksellaceae</taxon>
        <taxon>Chryseobacterium group</taxon>
        <taxon>Chryseobacterium</taxon>
    </lineage>
</organism>
<keyword evidence="2" id="KW-1185">Reference proteome</keyword>
<name>A0ABM7B9W7_9FLAO</name>
<dbReference type="InterPro" id="IPR005901">
    <property type="entry name" value="GLPGLI"/>
</dbReference>
<dbReference type="EMBL" id="CP033912">
    <property type="protein sequence ID" value="AZA95370.1"/>
    <property type="molecule type" value="Genomic_DNA"/>
</dbReference>
<dbReference type="Pfam" id="PF09697">
    <property type="entry name" value="Porph_ging"/>
    <property type="match status" value="1"/>
</dbReference>
<proteinExistence type="predicted"/>
<dbReference type="NCBIfam" id="TIGR01200">
    <property type="entry name" value="GLPGLI"/>
    <property type="match status" value="1"/>
</dbReference>
<evidence type="ECO:0000313" key="2">
    <source>
        <dbReference type="Proteomes" id="UP000281741"/>
    </source>
</evidence>
<sequence>MLRKICQIAKYQKIITNGQFNYLLPIHENLKWNIYSEKKKIGIYNCQKAKTAYGDREWTAWFTNDIPVNDGPYIFHDLPGLIITITDNDEDYNFNLIQIKKSANLFDARVKPIIIDWNKYKELASSYYQNPNEEMEQKIRNAKKVIMQDANGNVIDFDIRKMNRDQQEDIRRNNNPIELNHKIDYDKL</sequence>
<reference evidence="1 2" key="1">
    <citation type="submission" date="2018-11" db="EMBL/GenBank/DDBJ databases">
        <title>Proposal to divide the Flavobacteriaceae and reorganize its genera based on Amino Acid Identity values calculated from whole genome sequences.</title>
        <authorList>
            <person name="Nicholson A.C."/>
            <person name="Gulvik C.A."/>
            <person name="Whitney A.M."/>
            <person name="Humrighouse B.W."/>
            <person name="Bell M."/>
            <person name="Holmes B."/>
            <person name="Steigerwalt A.G."/>
            <person name="Villarma A."/>
            <person name="Sheth M."/>
            <person name="Batra D."/>
            <person name="Pryor J."/>
            <person name="Bernardet J.-F."/>
            <person name="Hugo C."/>
            <person name="Kampfer P."/>
            <person name="Newman J."/>
            <person name="McQuiston J.R."/>
        </authorList>
    </citation>
    <scope>NUCLEOTIDE SEQUENCE [LARGE SCALE GENOMIC DNA]</scope>
    <source>
        <strain evidence="1 2">H5143</strain>
    </source>
</reference>
<evidence type="ECO:0000313" key="1">
    <source>
        <dbReference type="EMBL" id="AZA95370.1"/>
    </source>
</evidence>
<dbReference type="Proteomes" id="UP000281741">
    <property type="component" value="Chromosome"/>
</dbReference>
<accession>A0ABM7B9W7</accession>
<dbReference type="RefSeq" id="WP_123860798.1">
    <property type="nucleotide sequence ID" value="NZ_CP033912.1"/>
</dbReference>
<protein>
    <submittedName>
        <fullName evidence="1">GLPGLI family protein</fullName>
    </submittedName>
</protein>
<gene>
    <name evidence="1" type="ORF">EG353_07270</name>
</gene>